<accession>A0AAV1C6Z8</accession>
<dbReference type="AlphaFoldDB" id="A0AAV1C6Z8"/>
<name>A0AAV1C6Z8_OLDCO</name>
<dbReference type="InterPro" id="IPR044759">
    <property type="entry name" value="bZIP_RF2"/>
</dbReference>
<keyword evidence="1" id="KW-0175">Coiled coil</keyword>
<evidence type="ECO:0000256" key="1">
    <source>
        <dbReference type="SAM" id="Coils"/>
    </source>
</evidence>
<gene>
    <name evidence="3" type="ORF">OLC1_LOCUS3341</name>
</gene>
<reference evidence="3" key="1">
    <citation type="submission" date="2023-03" db="EMBL/GenBank/DDBJ databases">
        <authorList>
            <person name="Julca I."/>
        </authorList>
    </citation>
    <scope>NUCLEOTIDE SEQUENCE</scope>
</reference>
<evidence type="ECO:0000256" key="2">
    <source>
        <dbReference type="SAM" id="MobiDB-lite"/>
    </source>
</evidence>
<dbReference type="Proteomes" id="UP001161247">
    <property type="component" value="Chromosome 1"/>
</dbReference>
<evidence type="ECO:0000313" key="3">
    <source>
        <dbReference type="EMBL" id="CAI9091406.1"/>
    </source>
</evidence>
<dbReference type="CDD" id="cd14703">
    <property type="entry name" value="bZIP_plant_RF2"/>
    <property type="match status" value="1"/>
</dbReference>
<dbReference type="GO" id="GO:0003700">
    <property type="term" value="F:DNA-binding transcription factor activity"/>
    <property type="evidence" value="ECO:0007669"/>
    <property type="project" value="InterPro"/>
</dbReference>
<dbReference type="PANTHER" id="PTHR46835:SF4">
    <property type="entry name" value="B-ZIP PROTEIN"/>
    <property type="match status" value="1"/>
</dbReference>
<dbReference type="GO" id="GO:0005634">
    <property type="term" value="C:nucleus"/>
    <property type="evidence" value="ECO:0007669"/>
    <property type="project" value="UniProtKB-ARBA"/>
</dbReference>
<protein>
    <submittedName>
        <fullName evidence="3">OLC1v1026437C6</fullName>
    </submittedName>
</protein>
<organism evidence="3 4">
    <name type="scientific">Oldenlandia corymbosa var. corymbosa</name>
    <dbReference type="NCBI Taxonomy" id="529605"/>
    <lineage>
        <taxon>Eukaryota</taxon>
        <taxon>Viridiplantae</taxon>
        <taxon>Streptophyta</taxon>
        <taxon>Embryophyta</taxon>
        <taxon>Tracheophyta</taxon>
        <taxon>Spermatophyta</taxon>
        <taxon>Magnoliopsida</taxon>
        <taxon>eudicotyledons</taxon>
        <taxon>Gunneridae</taxon>
        <taxon>Pentapetalae</taxon>
        <taxon>asterids</taxon>
        <taxon>lamiids</taxon>
        <taxon>Gentianales</taxon>
        <taxon>Rubiaceae</taxon>
        <taxon>Rubioideae</taxon>
        <taxon>Spermacoceae</taxon>
        <taxon>Hedyotis-Oldenlandia complex</taxon>
        <taxon>Oldenlandia</taxon>
    </lineage>
</organism>
<feature type="region of interest" description="Disordered" evidence="2">
    <location>
        <begin position="1"/>
        <end position="48"/>
    </location>
</feature>
<dbReference type="InterPro" id="IPR044797">
    <property type="entry name" value="At4g06598-like"/>
</dbReference>
<feature type="coiled-coil region" evidence="1">
    <location>
        <begin position="212"/>
        <end position="253"/>
    </location>
</feature>
<evidence type="ECO:0000313" key="4">
    <source>
        <dbReference type="Proteomes" id="UP001161247"/>
    </source>
</evidence>
<keyword evidence="4" id="KW-1185">Reference proteome</keyword>
<dbReference type="EMBL" id="OX459118">
    <property type="protein sequence ID" value="CAI9091406.1"/>
    <property type="molecule type" value="Genomic_DNA"/>
</dbReference>
<dbReference type="PANTHER" id="PTHR46835">
    <property type="entry name" value="BASIC-LEUCINE ZIPPER (BZIP) TRANSCRIPTION FACTOR FAMILY PROTEIN-RELATED"/>
    <property type="match status" value="1"/>
</dbReference>
<sequence>MSRQAHLPPRCPFQRKTLSGCGAPSLNGDTHLRPRHQKSVSHSSAAEEKPAWLDDLLDESDLDSSGLSHRRSASDSLTILDNLVPLKNLHQFSGSDNSVPHTTGGVLDSASVYGPNSPRAKGKIAFAEDAIASALSEYISQEHLWNFCGDMCSSGAAHFDAQEDTCEIIAEGKPAKRHPGQRSRVRKLQYIAELERTVDILQKVERDMASRVASLLQQRVSLSLENNKLKQQAARLQREKQIVDGQYRSLRKEVERLKYLAYASDRKVNINLRRTTSADIASTEAHWQVLDMGNLDLN</sequence>
<proteinExistence type="predicted"/>